<dbReference type="OrthoDB" id="9986677at2759"/>
<dbReference type="GO" id="GO:0015031">
    <property type="term" value="P:protein transport"/>
    <property type="evidence" value="ECO:0007669"/>
    <property type="project" value="UniProtKB-KW"/>
</dbReference>
<keyword evidence="7 10" id="KW-1133">Transmembrane helix</keyword>
<dbReference type="NCBIfam" id="TIGR00728">
    <property type="entry name" value="OPT_sfam"/>
    <property type="match status" value="1"/>
</dbReference>
<dbReference type="FunCoup" id="A0A165RIM8">
    <property type="interactions" value="75"/>
</dbReference>
<feature type="transmembrane region" description="Helical" evidence="10">
    <location>
        <begin position="677"/>
        <end position="699"/>
    </location>
</feature>
<evidence type="ECO:0000256" key="10">
    <source>
        <dbReference type="SAM" id="Phobius"/>
    </source>
</evidence>
<protein>
    <submittedName>
        <fullName evidence="11">OPT oligopeptide transporter</fullName>
    </submittedName>
</protein>
<feature type="transmembrane region" description="Helical" evidence="10">
    <location>
        <begin position="448"/>
        <end position="469"/>
    </location>
</feature>
<evidence type="ECO:0000313" key="12">
    <source>
        <dbReference type="Proteomes" id="UP000076761"/>
    </source>
</evidence>
<evidence type="ECO:0000256" key="8">
    <source>
        <dbReference type="ARBA" id="ARBA00023136"/>
    </source>
</evidence>
<name>A0A165RIM8_9AGAM</name>
<evidence type="ECO:0000256" key="3">
    <source>
        <dbReference type="ARBA" id="ARBA00022448"/>
    </source>
</evidence>
<dbReference type="GO" id="GO:0016020">
    <property type="term" value="C:membrane"/>
    <property type="evidence" value="ECO:0007669"/>
    <property type="project" value="UniProtKB-SubCell"/>
</dbReference>
<evidence type="ECO:0000256" key="9">
    <source>
        <dbReference type="SAM" id="MobiDB-lite"/>
    </source>
</evidence>
<feature type="transmembrane region" description="Helical" evidence="10">
    <location>
        <begin position="500"/>
        <end position="518"/>
    </location>
</feature>
<dbReference type="InParanoid" id="A0A165RIM8"/>
<keyword evidence="4 10" id="KW-0812">Transmembrane</keyword>
<keyword evidence="5" id="KW-0571">Peptide transport</keyword>
<dbReference type="GO" id="GO:0035673">
    <property type="term" value="F:oligopeptide transmembrane transporter activity"/>
    <property type="evidence" value="ECO:0007669"/>
    <property type="project" value="InterPro"/>
</dbReference>
<dbReference type="EMBL" id="KV425582">
    <property type="protein sequence ID" value="KZT23868.1"/>
    <property type="molecule type" value="Genomic_DNA"/>
</dbReference>
<dbReference type="NCBIfam" id="TIGR00727">
    <property type="entry name" value="ISP4_OPT"/>
    <property type="match status" value="1"/>
</dbReference>
<evidence type="ECO:0000256" key="7">
    <source>
        <dbReference type="ARBA" id="ARBA00022989"/>
    </source>
</evidence>
<evidence type="ECO:0000256" key="4">
    <source>
        <dbReference type="ARBA" id="ARBA00022692"/>
    </source>
</evidence>
<dbReference type="Proteomes" id="UP000076761">
    <property type="component" value="Unassembled WGS sequence"/>
</dbReference>
<comment type="similarity">
    <text evidence="2">Belongs to the oligopeptide OPT transporter family.</text>
</comment>
<feature type="transmembrane region" description="Helical" evidence="10">
    <location>
        <begin position="756"/>
        <end position="780"/>
    </location>
</feature>
<dbReference type="InterPro" id="IPR004813">
    <property type="entry name" value="OPT"/>
</dbReference>
<feature type="transmembrane region" description="Helical" evidence="10">
    <location>
        <begin position="341"/>
        <end position="364"/>
    </location>
</feature>
<feature type="transmembrane region" description="Helical" evidence="10">
    <location>
        <begin position="301"/>
        <end position="321"/>
    </location>
</feature>
<feature type="transmembrane region" description="Helical" evidence="10">
    <location>
        <begin position="158"/>
        <end position="177"/>
    </location>
</feature>
<dbReference type="InterPro" id="IPR004648">
    <property type="entry name" value="Oligpept_transpt"/>
</dbReference>
<reference evidence="11 12" key="1">
    <citation type="journal article" date="2016" name="Mol. Biol. Evol.">
        <title>Comparative Genomics of Early-Diverging Mushroom-Forming Fungi Provides Insights into the Origins of Lignocellulose Decay Capabilities.</title>
        <authorList>
            <person name="Nagy L.G."/>
            <person name="Riley R."/>
            <person name="Tritt A."/>
            <person name="Adam C."/>
            <person name="Daum C."/>
            <person name="Floudas D."/>
            <person name="Sun H."/>
            <person name="Yadav J.S."/>
            <person name="Pangilinan J."/>
            <person name="Larsson K.H."/>
            <person name="Matsuura K."/>
            <person name="Barry K."/>
            <person name="Labutti K."/>
            <person name="Kuo R."/>
            <person name="Ohm R.A."/>
            <person name="Bhattacharya S.S."/>
            <person name="Shirouzu T."/>
            <person name="Yoshinaga Y."/>
            <person name="Martin F.M."/>
            <person name="Grigoriev I.V."/>
            <person name="Hibbett D.S."/>
        </authorList>
    </citation>
    <scope>NUCLEOTIDE SEQUENCE [LARGE SCALE GENOMIC DNA]</scope>
    <source>
        <strain evidence="11 12">HHB14362 ss-1</strain>
    </source>
</reference>
<feature type="transmembrane region" description="Helical" evidence="10">
    <location>
        <begin position="376"/>
        <end position="395"/>
    </location>
</feature>
<organism evidence="11 12">
    <name type="scientific">Neolentinus lepideus HHB14362 ss-1</name>
    <dbReference type="NCBI Taxonomy" id="1314782"/>
    <lineage>
        <taxon>Eukaryota</taxon>
        <taxon>Fungi</taxon>
        <taxon>Dikarya</taxon>
        <taxon>Basidiomycota</taxon>
        <taxon>Agaricomycotina</taxon>
        <taxon>Agaricomycetes</taxon>
        <taxon>Gloeophyllales</taxon>
        <taxon>Gloeophyllaceae</taxon>
        <taxon>Neolentinus</taxon>
    </lineage>
</organism>
<gene>
    <name evidence="11" type="ORF">NEOLEDRAFT_1068826</name>
</gene>
<dbReference type="Pfam" id="PF03169">
    <property type="entry name" value="OPT"/>
    <property type="match status" value="1"/>
</dbReference>
<evidence type="ECO:0000256" key="6">
    <source>
        <dbReference type="ARBA" id="ARBA00022927"/>
    </source>
</evidence>
<sequence length="821" mass="92628">MEARSTGASSYLSSLPQFRFRRTAPDVPEDVDDILMEHLNDPNYDLRTVVPTSSSVSSGFDAHEKKFRTMSTSEGFTGTTEVDTEFQDDSDRSTTGTPSFKSGIEYNDESPYPEVRAAVASIDDPLMPVNTFRMWFLGILVSIIVPGVNQLFGLRYPSVFITSLVIQLTALPAGKFLEWALPTKRLTLGRFSMSLNPGPFNIKEHTVITVMANVTQMGAYATDTILTQRVFYNQNWGLGYQFLLCISSQVIGYAFAGLIRQFVVWPSSMIWPGALVNAALFNTLHKNYGRRERRHWSREKFFLVAFCCSLIWYWVPGYLWTGLSVFNWVCWIAPNNVVVNQLFGTLSGLGMGLFTFDWSMIAYVGSPLVSPWWAEANTLISFIFFFWILTPIIYYKNVFFSAFLPMSSSGAFDRYGMQYNVSAIVTNGEFDLAKYKAYSPMFLSATFAVSYGPSFAIFTSIFVHTFLWYRRDIARQFRRTIRDERDVHSRLMLAYKEVPAYWYGVLGLVAFVLGVIAIETNPTHFPTWAYIIALLIAAVFTLPAAMIQAITNQQIPINTLVEIIVGYMLPGRPVAMMLFKTYGYITVSQATTFSGDLKLGHYMKVPPRIMFVAQTVASVVSCFVVVLVQSWMFSNIPDICQADQPHGFTCPSSNVFATASIIWGGVGPKRFFSPSALYYPLVFFFLIGAIAPIPFYYLARRYPHSLWRYVNMPVFFAGVTALPPASGINYSAWALTGFIFQYVMRRFHFRWWMRYNYILSAALDSGVAVGTLIIFFALSLPKGGINLPWWGNNVWMNTADAMGLSLKTPDPVNGFGPTSWS</sequence>
<evidence type="ECO:0000256" key="5">
    <source>
        <dbReference type="ARBA" id="ARBA00022856"/>
    </source>
</evidence>
<comment type="subcellular location">
    <subcellularLocation>
        <location evidence="1">Membrane</location>
        <topology evidence="1">Multi-pass membrane protein</topology>
    </subcellularLocation>
</comment>
<dbReference type="PANTHER" id="PTHR22601">
    <property type="entry name" value="ISP4 LIKE PROTEIN"/>
    <property type="match status" value="1"/>
</dbReference>
<proteinExistence type="inferred from homology"/>
<feature type="transmembrane region" description="Helical" evidence="10">
    <location>
        <begin position="609"/>
        <end position="628"/>
    </location>
</feature>
<keyword evidence="12" id="KW-1185">Reference proteome</keyword>
<evidence type="ECO:0000256" key="1">
    <source>
        <dbReference type="ARBA" id="ARBA00004141"/>
    </source>
</evidence>
<accession>A0A165RIM8</accession>
<feature type="transmembrane region" description="Helical" evidence="10">
    <location>
        <begin position="238"/>
        <end position="256"/>
    </location>
</feature>
<keyword evidence="3" id="KW-0813">Transport</keyword>
<dbReference type="AlphaFoldDB" id="A0A165RIM8"/>
<evidence type="ECO:0000256" key="2">
    <source>
        <dbReference type="ARBA" id="ARBA00008807"/>
    </source>
</evidence>
<feature type="transmembrane region" description="Helical" evidence="10">
    <location>
        <begin position="134"/>
        <end position="152"/>
    </location>
</feature>
<feature type="transmembrane region" description="Helical" evidence="10">
    <location>
        <begin position="262"/>
        <end position="281"/>
    </location>
</feature>
<feature type="transmembrane region" description="Helical" evidence="10">
    <location>
        <begin position="530"/>
        <end position="550"/>
    </location>
</feature>
<evidence type="ECO:0000313" key="11">
    <source>
        <dbReference type="EMBL" id="KZT23868.1"/>
    </source>
</evidence>
<keyword evidence="8 10" id="KW-0472">Membrane</keyword>
<keyword evidence="6" id="KW-0653">Protein transport</keyword>
<feature type="region of interest" description="Disordered" evidence="9">
    <location>
        <begin position="74"/>
        <end position="105"/>
    </location>
</feature>